<proteinExistence type="predicted"/>
<dbReference type="OrthoDB" id="1114593at2"/>
<dbReference type="KEGG" id="mro:MROS_2269"/>
<evidence type="ECO:0000313" key="2">
    <source>
        <dbReference type="Proteomes" id="UP000009011"/>
    </source>
</evidence>
<dbReference type="EMBL" id="CP003557">
    <property type="protein sequence ID" value="AFN75499.1"/>
    <property type="molecule type" value="Genomic_DNA"/>
</dbReference>
<dbReference type="HOGENOM" id="CLU_1248803_0_0_10"/>
<dbReference type="RefSeq" id="WP_014856931.1">
    <property type="nucleotide sequence ID" value="NC_018178.1"/>
</dbReference>
<name>I6ZU15_MELRP</name>
<reference evidence="1 2" key="1">
    <citation type="journal article" date="2013" name="PLoS ONE">
        <title>Genomic analysis of Melioribacter roseus, facultatively anaerobic organotrophic bacterium representing a novel deep lineage within Bacteriodetes/Chlorobi group.</title>
        <authorList>
            <person name="Kadnikov V.V."/>
            <person name="Mardanov A.V."/>
            <person name="Podosokorskaya O.A."/>
            <person name="Gavrilov S.N."/>
            <person name="Kublanov I.V."/>
            <person name="Beletsky A.V."/>
            <person name="Bonch-Osmolovskaya E.A."/>
            <person name="Ravin N.V."/>
        </authorList>
    </citation>
    <scope>NUCLEOTIDE SEQUENCE [LARGE SCALE GENOMIC DNA]</scope>
    <source>
        <strain evidence="2">JCM 17771 / P3M-2</strain>
    </source>
</reference>
<dbReference type="STRING" id="1191523.MROS_2269"/>
<dbReference type="AlphaFoldDB" id="I6ZU15"/>
<gene>
    <name evidence="1" type="ordered locus">MROS_2269</name>
</gene>
<sequence>MELDLITDIHKYCDNWCDRCIYSTRCELFIETIYKNERKKAVFNPEGFFNVLRDLFVQAYDSFEIYRPDSSGIEELSELYGAESNNWLEKNELFLKDNNKNTDITDALDVIRYYQYFISLKVKKSFESDIDEKLIQLKLAEVAASRSISAWYIIFKETGSEDIGKIIGILKSILILVDESNPELKSFYRPYFD</sequence>
<dbReference type="Proteomes" id="UP000009011">
    <property type="component" value="Chromosome"/>
</dbReference>
<accession>I6ZU15</accession>
<protein>
    <submittedName>
        <fullName evidence="1">Uncharacterized protein</fullName>
    </submittedName>
</protein>
<evidence type="ECO:0000313" key="1">
    <source>
        <dbReference type="EMBL" id="AFN75499.1"/>
    </source>
</evidence>
<keyword evidence="2" id="KW-1185">Reference proteome</keyword>
<organism evidence="1 2">
    <name type="scientific">Melioribacter roseus (strain DSM 23840 / JCM 17771 / VKM B-2668 / P3M-2)</name>
    <dbReference type="NCBI Taxonomy" id="1191523"/>
    <lineage>
        <taxon>Bacteria</taxon>
        <taxon>Pseudomonadati</taxon>
        <taxon>Ignavibacteriota</taxon>
        <taxon>Ignavibacteria</taxon>
        <taxon>Ignavibacteriales</taxon>
        <taxon>Melioribacteraceae</taxon>
        <taxon>Melioribacter</taxon>
    </lineage>
</organism>